<dbReference type="RefSeq" id="WP_187760050.1">
    <property type="nucleotide sequence ID" value="NZ_CP061038.1"/>
</dbReference>
<evidence type="ECO:0000256" key="7">
    <source>
        <dbReference type="SAM" id="MobiDB-lite"/>
    </source>
</evidence>
<dbReference type="KEGG" id="spap:H3Z74_12820"/>
<dbReference type="PROSITE" id="PS50059">
    <property type="entry name" value="FKBP_PPIASE"/>
    <property type="match status" value="1"/>
</dbReference>
<dbReference type="EC" id="5.2.1.8" evidence="6"/>
<evidence type="ECO:0000256" key="8">
    <source>
        <dbReference type="SAM" id="Phobius"/>
    </source>
</evidence>
<dbReference type="Proteomes" id="UP000516148">
    <property type="component" value="Chromosome"/>
</dbReference>
<evidence type="ECO:0000313" key="10">
    <source>
        <dbReference type="EMBL" id="QNQ07702.1"/>
    </source>
</evidence>
<dbReference type="Pfam" id="PF00254">
    <property type="entry name" value="FKBP_C"/>
    <property type="match status" value="1"/>
</dbReference>
<feature type="domain" description="PPIase FKBP-type" evidence="9">
    <location>
        <begin position="90"/>
        <end position="172"/>
    </location>
</feature>
<dbReference type="EMBL" id="CP061038">
    <property type="protein sequence ID" value="QNQ07702.1"/>
    <property type="molecule type" value="Genomic_DNA"/>
</dbReference>
<dbReference type="InterPro" id="IPR046357">
    <property type="entry name" value="PPIase_dom_sf"/>
</dbReference>
<gene>
    <name evidence="10" type="ORF">H3Z74_12820</name>
</gene>
<feature type="compositionally biased region" description="Low complexity" evidence="7">
    <location>
        <begin position="199"/>
        <end position="210"/>
    </location>
</feature>
<keyword evidence="3 5" id="KW-0697">Rotamase</keyword>
<evidence type="ECO:0000256" key="3">
    <source>
        <dbReference type="ARBA" id="ARBA00023110"/>
    </source>
</evidence>
<keyword evidence="8" id="KW-1133">Transmembrane helix</keyword>
<keyword evidence="8" id="KW-0812">Transmembrane</keyword>
<dbReference type="PANTHER" id="PTHR43811:SF23">
    <property type="entry name" value="FKBP-TYPE 22 KDA PEPTIDYL-PROLYL CIS-TRANS ISOMERASE"/>
    <property type="match status" value="1"/>
</dbReference>
<dbReference type="SUPFAM" id="SSF54534">
    <property type="entry name" value="FKBP-like"/>
    <property type="match status" value="1"/>
</dbReference>
<evidence type="ECO:0000256" key="2">
    <source>
        <dbReference type="ARBA" id="ARBA00006577"/>
    </source>
</evidence>
<feature type="transmembrane region" description="Helical" evidence="8">
    <location>
        <begin position="20"/>
        <end position="40"/>
    </location>
</feature>
<comment type="similarity">
    <text evidence="2 6">Belongs to the FKBP-type PPIase family.</text>
</comment>
<protein>
    <recommendedName>
        <fullName evidence="6">Peptidyl-prolyl cis-trans isomerase</fullName>
        <ecNumber evidence="6">5.2.1.8</ecNumber>
    </recommendedName>
</protein>
<accession>A0A7H0LDE9</accession>
<reference evidence="10 11" key="1">
    <citation type="submission" date="2020-09" db="EMBL/GenBank/DDBJ databases">
        <title>Sphingomonas sp., a new species isolated from pork steak.</title>
        <authorList>
            <person name="Heidler von Heilborn D."/>
        </authorList>
    </citation>
    <scope>NUCLEOTIDE SEQUENCE [LARGE SCALE GENOMIC DNA]</scope>
    <source>
        <strain evidence="11">S8-3T</strain>
    </source>
</reference>
<evidence type="ECO:0000256" key="5">
    <source>
        <dbReference type="PROSITE-ProRule" id="PRU00277"/>
    </source>
</evidence>
<proteinExistence type="inferred from homology"/>
<keyword evidence="8" id="KW-0472">Membrane</keyword>
<dbReference type="GO" id="GO:0003755">
    <property type="term" value="F:peptidyl-prolyl cis-trans isomerase activity"/>
    <property type="evidence" value="ECO:0007669"/>
    <property type="project" value="UniProtKB-UniRule"/>
</dbReference>
<feature type="region of interest" description="Disordered" evidence="7">
    <location>
        <begin position="187"/>
        <end position="210"/>
    </location>
</feature>
<organism evidence="10 11">
    <name type="scientific">Sphingomonas alpina</name>
    <dbReference type="NCBI Taxonomy" id="653931"/>
    <lineage>
        <taxon>Bacteria</taxon>
        <taxon>Pseudomonadati</taxon>
        <taxon>Pseudomonadota</taxon>
        <taxon>Alphaproteobacteria</taxon>
        <taxon>Sphingomonadales</taxon>
        <taxon>Sphingomonadaceae</taxon>
        <taxon>Sphingomonas</taxon>
    </lineage>
</organism>
<dbReference type="InterPro" id="IPR001179">
    <property type="entry name" value="PPIase_FKBP_dom"/>
</dbReference>
<evidence type="ECO:0000256" key="1">
    <source>
        <dbReference type="ARBA" id="ARBA00000971"/>
    </source>
</evidence>
<dbReference type="AlphaFoldDB" id="A0A7H0LDE9"/>
<dbReference type="PANTHER" id="PTHR43811">
    <property type="entry name" value="FKBP-TYPE PEPTIDYL-PROLYL CIS-TRANS ISOMERASE FKPA"/>
    <property type="match status" value="1"/>
</dbReference>
<comment type="catalytic activity">
    <reaction evidence="1 5 6">
        <text>[protein]-peptidylproline (omega=180) = [protein]-peptidylproline (omega=0)</text>
        <dbReference type="Rhea" id="RHEA:16237"/>
        <dbReference type="Rhea" id="RHEA-COMP:10747"/>
        <dbReference type="Rhea" id="RHEA-COMP:10748"/>
        <dbReference type="ChEBI" id="CHEBI:83833"/>
        <dbReference type="ChEBI" id="CHEBI:83834"/>
        <dbReference type="EC" id="5.2.1.8"/>
    </reaction>
</comment>
<keyword evidence="4 5" id="KW-0413">Isomerase</keyword>
<evidence type="ECO:0000256" key="6">
    <source>
        <dbReference type="RuleBase" id="RU003915"/>
    </source>
</evidence>
<name>A0A7H0LDE9_9SPHN</name>
<sequence length="210" mass="21691">MATIPPKPVVTPGSKPGNGRALIFGLIGIIIGVAATLGVIKFMDYSQAQVASGATFLAKNRSADKTIVETPSGLQYKVLAPGKGPKPTDTDVALINYEGKLTNGTTFDKSPQPTPLQVSSVVPGFSEALKLMPKGSKYRVWIKPSLGYGDKATGPIPANSVLVFDVEMVDFISEAKLRQLQMQQQMMQGAAGPGGAPGAGAAPTGGAPKP</sequence>
<evidence type="ECO:0000313" key="11">
    <source>
        <dbReference type="Proteomes" id="UP000516148"/>
    </source>
</evidence>
<evidence type="ECO:0000256" key="4">
    <source>
        <dbReference type="ARBA" id="ARBA00023235"/>
    </source>
</evidence>
<keyword evidence="11" id="KW-1185">Reference proteome</keyword>
<evidence type="ECO:0000259" key="9">
    <source>
        <dbReference type="PROSITE" id="PS50059"/>
    </source>
</evidence>
<dbReference type="Gene3D" id="3.10.50.40">
    <property type="match status" value="1"/>
</dbReference>